<evidence type="ECO:0008006" key="3">
    <source>
        <dbReference type="Google" id="ProtNLM"/>
    </source>
</evidence>
<dbReference type="Gene3D" id="3.40.50.300">
    <property type="entry name" value="P-loop containing nucleotide triphosphate hydrolases"/>
    <property type="match status" value="1"/>
</dbReference>
<dbReference type="EMBL" id="SNXW01000016">
    <property type="protein sequence ID" value="TDP79307.1"/>
    <property type="molecule type" value="Genomic_DNA"/>
</dbReference>
<dbReference type="InterPro" id="IPR027417">
    <property type="entry name" value="P-loop_NTPase"/>
</dbReference>
<reference evidence="1 2" key="1">
    <citation type="submission" date="2019-03" db="EMBL/GenBank/DDBJ databases">
        <title>Genomic Encyclopedia of Type Strains, Phase IV (KMG-IV): sequencing the most valuable type-strain genomes for metagenomic binning, comparative biology and taxonomic classification.</title>
        <authorList>
            <person name="Goeker M."/>
        </authorList>
    </citation>
    <scope>NUCLEOTIDE SEQUENCE [LARGE SCALE GENOMIC DNA]</scope>
    <source>
        <strain evidence="1 2">DSM 11901</strain>
    </source>
</reference>
<organism evidence="1 2">
    <name type="scientific">Aquabacterium commune</name>
    <dbReference type="NCBI Taxonomy" id="70586"/>
    <lineage>
        <taxon>Bacteria</taxon>
        <taxon>Pseudomonadati</taxon>
        <taxon>Pseudomonadota</taxon>
        <taxon>Betaproteobacteria</taxon>
        <taxon>Burkholderiales</taxon>
        <taxon>Aquabacterium</taxon>
    </lineage>
</organism>
<evidence type="ECO:0000313" key="1">
    <source>
        <dbReference type="EMBL" id="TDP79307.1"/>
    </source>
</evidence>
<dbReference type="Proteomes" id="UP000294593">
    <property type="component" value="Unassembled WGS sequence"/>
</dbReference>
<keyword evidence="2" id="KW-1185">Reference proteome</keyword>
<protein>
    <recommendedName>
        <fullName evidence="3">AAA domain-containing protein</fullName>
    </recommendedName>
</protein>
<dbReference type="SUPFAM" id="SSF52540">
    <property type="entry name" value="P-loop containing nucleoside triphosphate hydrolases"/>
    <property type="match status" value="1"/>
</dbReference>
<accession>A0A4R6R1M9</accession>
<sequence length="117" mass="12999">MSPDARGGKSLSLMSGGERTFIDACLTRAVALYLAQNTGRRFDTLFSDEADGPLDPEHKRMFMAMKREVLQLGGYRQEFFITQTPHLATMADAIIDLDAMQVDALRDVALVAEEARM</sequence>
<comment type="caution">
    <text evidence="1">The sequence shown here is derived from an EMBL/GenBank/DDBJ whole genome shotgun (WGS) entry which is preliminary data.</text>
</comment>
<dbReference type="AlphaFoldDB" id="A0A4R6R1M9"/>
<name>A0A4R6R1M9_9BURK</name>
<evidence type="ECO:0000313" key="2">
    <source>
        <dbReference type="Proteomes" id="UP000294593"/>
    </source>
</evidence>
<gene>
    <name evidence="1" type="ORF">EV672_11615</name>
</gene>
<proteinExistence type="predicted"/>